<dbReference type="GO" id="GO:0009279">
    <property type="term" value="C:cell outer membrane"/>
    <property type="evidence" value="ECO:0007669"/>
    <property type="project" value="UniProtKB-SubCell"/>
</dbReference>
<dbReference type="InterPro" id="IPR001775">
    <property type="entry name" value="GspD/PilQ"/>
</dbReference>
<dbReference type="Gene3D" id="3.30.1370.130">
    <property type="match status" value="1"/>
</dbReference>
<evidence type="ECO:0000259" key="9">
    <source>
        <dbReference type="SMART" id="SM00965"/>
    </source>
</evidence>
<dbReference type="InterPro" id="IPR038591">
    <property type="entry name" value="NolW-like_sf"/>
</dbReference>
<accession>A0A2X4U511</accession>
<dbReference type="NCBIfam" id="TIGR02515">
    <property type="entry name" value="IV_pilus_PilQ"/>
    <property type="match status" value="1"/>
</dbReference>
<dbReference type="InterPro" id="IPR004846">
    <property type="entry name" value="T2SS/T3SS_dom"/>
</dbReference>
<proteinExistence type="inferred from homology"/>
<protein>
    <submittedName>
        <fullName evidence="10">Type IV pilus biogenesis and competence protein pilQ</fullName>
    </submittedName>
</protein>
<evidence type="ECO:0000256" key="6">
    <source>
        <dbReference type="RuleBase" id="RU004003"/>
    </source>
</evidence>
<reference evidence="10 11" key="1">
    <citation type="submission" date="2018-06" db="EMBL/GenBank/DDBJ databases">
        <authorList>
            <consortium name="Pathogen Informatics"/>
            <person name="Doyle S."/>
        </authorList>
    </citation>
    <scope>NUCLEOTIDE SEQUENCE [LARGE SCALE GENOMIC DNA]</scope>
    <source>
        <strain evidence="10 11">NCTC12151</strain>
    </source>
</reference>
<dbReference type="InterPro" id="IPR013355">
    <property type="entry name" value="Pilus_4_PilQ"/>
</dbReference>
<evidence type="ECO:0000313" key="10">
    <source>
        <dbReference type="EMBL" id="SQI34866.1"/>
    </source>
</evidence>
<dbReference type="InterPro" id="IPR051808">
    <property type="entry name" value="Type_IV_pilus_biogenesis"/>
</dbReference>
<keyword evidence="3 8" id="KW-0732">Signal</keyword>
<keyword evidence="5" id="KW-0998">Cell outer membrane</keyword>
<dbReference type="Pfam" id="PF00263">
    <property type="entry name" value="Secretin"/>
    <property type="match status" value="1"/>
</dbReference>
<dbReference type="Pfam" id="PF03958">
    <property type="entry name" value="Secretin_N"/>
    <property type="match status" value="1"/>
</dbReference>
<dbReference type="Proteomes" id="UP000249005">
    <property type="component" value="Chromosome 1"/>
</dbReference>
<dbReference type="PANTHER" id="PTHR30604:SF1">
    <property type="entry name" value="DNA UTILIZATION PROTEIN HOFQ"/>
    <property type="match status" value="1"/>
</dbReference>
<gene>
    <name evidence="10" type="primary">pilQ</name>
    <name evidence="10" type="ORF">NCTC12151_00266</name>
</gene>
<dbReference type="PRINTS" id="PR01032">
    <property type="entry name" value="PHAGEIV"/>
</dbReference>
<dbReference type="InterPro" id="IPR011662">
    <property type="entry name" value="Secretin/TonB_short_N"/>
</dbReference>
<evidence type="ECO:0000256" key="7">
    <source>
        <dbReference type="RuleBase" id="RU004004"/>
    </source>
</evidence>
<dbReference type="RefSeq" id="WP_232054845.1">
    <property type="nucleotide sequence ID" value="NZ_LR698987.1"/>
</dbReference>
<keyword evidence="11" id="KW-1185">Reference proteome</keyword>
<dbReference type="AlphaFoldDB" id="A0A2X4U511"/>
<feature type="domain" description="Secretin/TonB short N-terminal" evidence="9">
    <location>
        <begin position="64"/>
        <end position="112"/>
    </location>
</feature>
<dbReference type="InterPro" id="IPR005644">
    <property type="entry name" value="NolW-like"/>
</dbReference>
<dbReference type="KEGG" id="lri:NCTC12151_00266"/>
<dbReference type="Gene3D" id="3.30.1370.120">
    <property type="match status" value="1"/>
</dbReference>
<sequence>MPGWISITLRMLFTAVLLSTVSVVFAGSPSVVSGEPDESPPVSLTFQDAPVSAVLQALADVRRMNLVVADGVNGKISLRLEEVPWEQAMQIVLNAGSLEAEREGNVISVFPRRLELPEDVLLPPPVLTTFSYRVRHADAAELAKVLNSQRGVGLSDGGSAVADGRSNALLIRTEESTVPAVKVLLDEIDVPQPQVLLTAHIVTISSEKLDELGVKWGWGETGLADGAGVASRFNINLPVATPAAQIGFQLARIDGRLLGLELSALEAENSVEIIASPRLMTMSQQPASIKQGTEIPYEVSSGSSGATSIEFKQAVLGLEVTPRIFSDERLELDLQISQNVPGKALKKGDGGEVLTIDTQEVKTRVIVANGETIALGGIFQRSRISSREQVPLLGDTPVLGRLFQRDSEKHVRRELVVFITPTIVNSRPLEATNSTE</sequence>
<evidence type="ECO:0000256" key="8">
    <source>
        <dbReference type="SAM" id="SignalP"/>
    </source>
</evidence>
<feature type="chain" id="PRO_5016014217" evidence="8">
    <location>
        <begin position="27"/>
        <end position="436"/>
    </location>
</feature>
<evidence type="ECO:0000256" key="1">
    <source>
        <dbReference type="ARBA" id="ARBA00004370"/>
    </source>
</evidence>
<dbReference type="EMBL" id="LS483470">
    <property type="protein sequence ID" value="SQI34866.1"/>
    <property type="molecule type" value="Genomic_DNA"/>
</dbReference>
<dbReference type="PRINTS" id="PR00811">
    <property type="entry name" value="BCTERIALGSPD"/>
</dbReference>
<evidence type="ECO:0000256" key="3">
    <source>
        <dbReference type="ARBA" id="ARBA00022729"/>
    </source>
</evidence>
<evidence type="ECO:0000256" key="5">
    <source>
        <dbReference type="ARBA" id="ARBA00023237"/>
    </source>
</evidence>
<evidence type="ECO:0000256" key="4">
    <source>
        <dbReference type="ARBA" id="ARBA00023136"/>
    </source>
</evidence>
<evidence type="ECO:0000313" key="11">
    <source>
        <dbReference type="Proteomes" id="UP000249005"/>
    </source>
</evidence>
<comment type="similarity">
    <text evidence="6">Belongs to the bacterial secretin family.</text>
</comment>
<evidence type="ECO:0000256" key="2">
    <source>
        <dbReference type="ARBA" id="ARBA00022448"/>
    </source>
</evidence>
<keyword evidence="2 7" id="KW-0813">Transport</keyword>
<name>A0A2X4U511_9GAMM</name>
<keyword evidence="4" id="KW-0472">Membrane</keyword>
<dbReference type="GO" id="GO:0009306">
    <property type="term" value="P:protein secretion"/>
    <property type="evidence" value="ECO:0007669"/>
    <property type="project" value="InterPro"/>
</dbReference>
<dbReference type="PANTHER" id="PTHR30604">
    <property type="entry name" value="PROTEIN TRANSPORT PROTEIN HOFQ"/>
    <property type="match status" value="1"/>
</dbReference>
<comment type="subcellular location">
    <subcellularLocation>
        <location evidence="7">Cell outer membrane</location>
    </subcellularLocation>
    <subcellularLocation>
        <location evidence="1">Membrane</location>
    </subcellularLocation>
</comment>
<feature type="signal peptide" evidence="8">
    <location>
        <begin position="1"/>
        <end position="26"/>
    </location>
</feature>
<organism evidence="10 11">
    <name type="scientific">Leminorella richardii</name>
    <dbReference type="NCBI Taxonomy" id="158841"/>
    <lineage>
        <taxon>Bacteria</taxon>
        <taxon>Pseudomonadati</taxon>
        <taxon>Pseudomonadota</taxon>
        <taxon>Gammaproteobacteria</taxon>
        <taxon>Enterobacterales</taxon>
        <taxon>Budviciaceae</taxon>
        <taxon>Leminorella</taxon>
    </lineage>
</organism>
<dbReference type="SMART" id="SM00965">
    <property type="entry name" value="STN"/>
    <property type="match status" value="1"/>
</dbReference>